<accession>A0A382CR34</accession>
<reference evidence="1" key="1">
    <citation type="submission" date="2018-05" db="EMBL/GenBank/DDBJ databases">
        <authorList>
            <person name="Lanie J.A."/>
            <person name="Ng W.-L."/>
            <person name="Kazmierczak K.M."/>
            <person name="Andrzejewski T.M."/>
            <person name="Davidsen T.M."/>
            <person name="Wayne K.J."/>
            <person name="Tettelin H."/>
            <person name="Glass J.I."/>
            <person name="Rusch D."/>
            <person name="Podicherti R."/>
            <person name="Tsui H.-C.T."/>
            <person name="Winkler M.E."/>
        </authorList>
    </citation>
    <scope>NUCLEOTIDE SEQUENCE</scope>
</reference>
<dbReference type="EMBL" id="UINC01035604">
    <property type="protein sequence ID" value="SVB28272.1"/>
    <property type="molecule type" value="Genomic_DNA"/>
</dbReference>
<organism evidence="1">
    <name type="scientific">marine metagenome</name>
    <dbReference type="NCBI Taxonomy" id="408172"/>
    <lineage>
        <taxon>unclassified sequences</taxon>
        <taxon>metagenomes</taxon>
        <taxon>ecological metagenomes</taxon>
    </lineage>
</organism>
<proteinExistence type="predicted"/>
<evidence type="ECO:0000313" key="1">
    <source>
        <dbReference type="EMBL" id="SVB28272.1"/>
    </source>
</evidence>
<gene>
    <name evidence="1" type="ORF">METZ01_LOCUS181126</name>
</gene>
<name>A0A382CR34_9ZZZZ</name>
<dbReference type="AlphaFoldDB" id="A0A382CR34"/>
<protein>
    <submittedName>
        <fullName evidence="1">Uncharacterized protein</fullName>
    </submittedName>
</protein>
<sequence>MRTITIFTQLMNTTLRSLTLLLRERKGQSLAEFAVITAMMATFVTTSIPKFSEIMEIGKETKSIQELDKLLVQAKNFYDETATLEGRGRLPGQDKYDLQVGQYTDTLDVFNDLKLFTTFENENIGKKWVSVFGTDHSDASMPSASFFEDDTVTADGFGYSPGGKKYCENCAEGRETGADAWLRLFTREVLISPYQDGHYIYVVVPGSGTGEDVISPKIFVADAENPKDLHKYIAL</sequence>